<evidence type="ECO:0000313" key="2">
    <source>
        <dbReference type="EMBL" id="MBX5021530.1"/>
    </source>
</evidence>
<evidence type="ECO:0000313" key="3">
    <source>
        <dbReference type="EMBL" id="MBX5090204.1"/>
    </source>
</evidence>
<accession>A0A9Q3QW74</accession>
<proteinExistence type="predicted"/>
<keyword evidence="5" id="KW-1185">Reference proteome</keyword>
<feature type="compositionally biased region" description="Basic and acidic residues" evidence="1">
    <location>
        <begin position="33"/>
        <end position="48"/>
    </location>
</feature>
<feature type="region of interest" description="Disordered" evidence="1">
    <location>
        <begin position="33"/>
        <end position="52"/>
    </location>
</feature>
<dbReference type="Proteomes" id="UP000770629">
    <property type="component" value="Unassembled WGS sequence"/>
</dbReference>
<sequence length="86" mass="9429">MICGFFASAISCRLSQAMRRSVSPSAVDSVNCEPEKDCWDTEDGKEAPGAEGFASDWSWQEYDAKKQQVFDTLRVALGQATEDSGE</sequence>
<dbReference type="EMBL" id="JABDYC010000001">
    <property type="protein sequence ID" value="MBX5021530.1"/>
    <property type="molecule type" value="Genomic_DNA"/>
</dbReference>
<evidence type="ECO:0000256" key="1">
    <source>
        <dbReference type="SAM" id="MobiDB-lite"/>
    </source>
</evidence>
<dbReference type="EMBL" id="JABDYF010000005">
    <property type="protein sequence ID" value="MBX5090204.1"/>
    <property type="molecule type" value="Genomic_DNA"/>
</dbReference>
<gene>
    <name evidence="3" type="ORF">HJB60_13645</name>
    <name evidence="2" type="ORF">HJB63_02880</name>
</gene>
<dbReference type="RefSeq" id="WP_221105074.1">
    <property type="nucleotide sequence ID" value="NZ_JABDXR010000001.1"/>
</dbReference>
<organism evidence="2 4">
    <name type="scientific">Rhizobium lentis</name>
    <dbReference type="NCBI Taxonomy" id="1138194"/>
    <lineage>
        <taxon>Bacteria</taxon>
        <taxon>Pseudomonadati</taxon>
        <taxon>Pseudomonadota</taxon>
        <taxon>Alphaproteobacteria</taxon>
        <taxon>Hyphomicrobiales</taxon>
        <taxon>Rhizobiaceae</taxon>
        <taxon>Rhizobium/Agrobacterium group</taxon>
        <taxon>Rhizobium</taxon>
    </lineage>
</organism>
<evidence type="ECO:0000313" key="4">
    <source>
        <dbReference type="Proteomes" id="UP000749740"/>
    </source>
</evidence>
<comment type="caution">
    <text evidence="2">The sequence shown here is derived from an EMBL/GenBank/DDBJ whole genome shotgun (WGS) entry which is preliminary data.</text>
</comment>
<protein>
    <submittedName>
        <fullName evidence="2">Uncharacterized protein</fullName>
    </submittedName>
</protein>
<reference evidence="2 5" key="1">
    <citation type="submission" date="2020-04" db="EMBL/GenBank/DDBJ databases">
        <title>Global-level population genomics: horizontal gene transfer, symbiosis and evolution in Rhizobia.</title>
        <authorList>
            <person name="Gai Y."/>
        </authorList>
    </citation>
    <scope>NUCLEOTIDE SEQUENCE</scope>
    <source>
        <strain evidence="3 5">BLR33</strain>
        <strain evidence="2">BLR57</strain>
    </source>
</reference>
<dbReference type="Proteomes" id="UP000749740">
    <property type="component" value="Unassembled WGS sequence"/>
</dbReference>
<evidence type="ECO:0000313" key="5">
    <source>
        <dbReference type="Proteomes" id="UP000770629"/>
    </source>
</evidence>
<name>A0A9Q3QW74_9HYPH</name>
<dbReference type="AlphaFoldDB" id="A0A9Q3QW74"/>